<dbReference type="PANTHER" id="PTHR11544">
    <property type="entry name" value="COLD SHOCK DOMAIN CONTAINING PROTEINS"/>
    <property type="match status" value="1"/>
</dbReference>
<dbReference type="OrthoDB" id="3695885at2"/>
<dbReference type="InterPro" id="IPR012156">
    <property type="entry name" value="Cold_shock_CspA"/>
</dbReference>
<dbReference type="Pfam" id="PF00313">
    <property type="entry name" value="CSD"/>
    <property type="match status" value="1"/>
</dbReference>
<dbReference type="InterPro" id="IPR011129">
    <property type="entry name" value="CSD"/>
</dbReference>
<feature type="domain" description="CSD" evidence="3">
    <location>
        <begin position="5"/>
        <end position="70"/>
    </location>
</feature>
<dbReference type="PRINTS" id="PR00050">
    <property type="entry name" value="COLDSHOCK"/>
</dbReference>
<evidence type="ECO:0000259" key="3">
    <source>
        <dbReference type="PROSITE" id="PS51857"/>
    </source>
</evidence>
<dbReference type="RefSeq" id="WP_115459500.1">
    <property type="nucleotide sequence ID" value="NZ_QRAP01000007.1"/>
</dbReference>
<evidence type="ECO:0000256" key="1">
    <source>
        <dbReference type="ARBA" id="ARBA00004496"/>
    </source>
</evidence>
<dbReference type="EMBL" id="QRAP01000007">
    <property type="protein sequence ID" value="RDK89566.1"/>
    <property type="molecule type" value="Genomic_DNA"/>
</dbReference>
<organism evidence="4 5">
    <name type="scientific">Enterobacillus tribolii</name>
    <dbReference type="NCBI Taxonomy" id="1487935"/>
    <lineage>
        <taxon>Bacteria</taxon>
        <taxon>Pseudomonadati</taxon>
        <taxon>Pseudomonadota</taxon>
        <taxon>Gammaproteobacteria</taxon>
        <taxon>Enterobacterales</taxon>
        <taxon>Hafniaceae</taxon>
        <taxon>Enterobacillus</taxon>
    </lineage>
</organism>
<dbReference type="Proteomes" id="UP000254848">
    <property type="component" value="Unassembled WGS sequence"/>
</dbReference>
<dbReference type="PIRSF" id="PIRSF002599">
    <property type="entry name" value="Cold_shock_A"/>
    <property type="match status" value="1"/>
</dbReference>
<dbReference type="InterPro" id="IPR050181">
    <property type="entry name" value="Cold_shock_domain"/>
</dbReference>
<dbReference type="Gene3D" id="2.40.50.140">
    <property type="entry name" value="Nucleic acid-binding proteins"/>
    <property type="match status" value="1"/>
</dbReference>
<dbReference type="InterPro" id="IPR002059">
    <property type="entry name" value="CSP_DNA-bd"/>
</dbReference>
<dbReference type="GO" id="GO:0003677">
    <property type="term" value="F:DNA binding"/>
    <property type="evidence" value="ECO:0007669"/>
    <property type="project" value="UniProtKB-KW"/>
</dbReference>
<protein>
    <submittedName>
        <fullName evidence="4">Putative cold-shock DNA-binding protein</fullName>
    </submittedName>
</protein>
<accession>A0A370QMI2</accession>
<dbReference type="PROSITE" id="PS51857">
    <property type="entry name" value="CSD_2"/>
    <property type="match status" value="1"/>
</dbReference>
<keyword evidence="4" id="KW-0238">DNA-binding</keyword>
<proteinExistence type="predicted"/>
<reference evidence="4 5" key="1">
    <citation type="submission" date="2018-07" db="EMBL/GenBank/DDBJ databases">
        <title>Genomic Encyclopedia of Type Strains, Phase IV (KMG-IV): sequencing the most valuable type-strain genomes for metagenomic binning, comparative biology and taxonomic classification.</title>
        <authorList>
            <person name="Goeker M."/>
        </authorList>
    </citation>
    <scope>NUCLEOTIDE SEQUENCE [LARGE SCALE GENOMIC DNA]</scope>
    <source>
        <strain evidence="4 5">DSM 103736</strain>
    </source>
</reference>
<dbReference type="GO" id="GO:0005829">
    <property type="term" value="C:cytosol"/>
    <property type="evidence" value="ECO:0007669"/>
    <property type="project" value="UniProtKB-ARBA"/>
</dbReference>
<name>A0A370QMI2_9GAMM</name>
<sequence length="71" mass="7780">MTQTLKMGFVKWYNPADGFGIISPNDGGNDLYVNRSAIANSRNKTLTEGQRVEFSTYLSSRGLSAADVIAY</sequence>
<dbReference type="AlphaFoldDB" id="A0A370QMI2"/>
<gene>
    <name evidence="4" type="ORF">C8D90_107219</name>
</gene>
<keyword evidence="2" id="KW-0963">Cytoplasm</keyword>
<evidence type="ECO:0000313" key="4">
    <source>
        <dbReference type="EMBL" id="RDK89566.1"/>
    </source>
</evidence>
<comment type="subcellular location">
    <subcellularLocation>
        <location evidence="1">Cytoplasm</location>
    </subcellularLocation>
</comment>
<dbReference type="SMART" id="SM00357">
    <property type="entry name" value="CSP"/>
    <property type="match status" value="1"/>
</dbReference>
<comment type="caution">
    <text evidence="4">The sequence shown here is derived from an EMBL/GenBank/DDBJ whole genome shotgun (WGS) entry which is preliminary data.</text>
</comment>
<evidence type="ECO:0000313" key="5">
    <source>
        <dbReference type="Proteomes" id="UP000254848"/>
    </source>
</evidence>
<dbReference type="SUPFAM" id="SSF50249">
    <property type="entry name" value="Nucleic acid-binding proteins"/>
    <property type="match status" value="1"/>
</dbReference>
<dbReference type="InterPro" id="IPR012340">
    <property type="entry name" value="NA-bd_OB-fold"/>
</dbReference>
<keyword evidence="5" id="KW-1185">Reference proteome</keyword>
<dbReference type="CDD" id="cd04458">
    <property type="entry name" value="CSP_CDS"/>
    <property type="match status" value="1"/>
</dbReference>
<evidence type="ECO:0000256" key="2">
    <source>
        <dbReference type="ARBA" id="ARBA00022490"/>
    </source>
</evidence>